<evidence type="ECO:0000313" key="3">
    <source>
        <dbReference type="EMBL" id="MTV30611.1"/>
    </source>
</evidence>
<evidence type="ECO:0000313" key="4">
    <source>
        <dbReference type="Proteomes" id="UP000439113"/>
    </source>
</evidence>
<protein>
    <recommendedName>
        <fullName evidence="2">HPr kinase/phosphorylase C-terminal domain-containing protein</fullName>
    </recommendedName>
</protein>
<reference evidence="3 4" key="1">
    <citation type="submission" date="2019-11" db="EMBL/GenBank/DDBJ databases">
        <title>Whole-genome sequence of a Rhodoblastus acidophilus DSM 142.</title>
        <authorList>
            <person name="Kyndt J.A."/>
            <person name="Meyer T.E."/>
        </authorList>
    </citation>
    <scope>NUCLEOTIDE SEQUENCE [LARGE SCALE GENOMIC DNA]</scope>
    <source>
        <strain evidence="3 4">DSM 142</strain>
    </source>
</reference>
<dbReference type="GO" id="GO:0006109">
    <property type="term" value="P:regulation of carbohydrate metabolic process"/>
    <property type="evidence" value="ECO:0007669"/>
    <property type="project" value="InterPro"/>
</dbReference>
<dbReference type="GO" id="GO:0005524">
    <property type="term" value="F:ATP binding"/>
    <property type="evidence" value="ECO:0007669"/>
    <property type="project" value="InterPro"/>
</dbReference>
<accession>A0A6N8DN71</accession>
<feature type="domain" description="HPr kinase/phosphorylase C-terminal" evidence="2">
    <location>
        <begin position="33"/>
        <end position="113"/>
    </location>
</feature>
<proteinExistence type="predicted"/>
<feature type="region of interest" description="Disordered" evidence="1">
    <location>
        <begin position="1"/>
        <end position="24"/>
    </location>
</feature>
<dbReference type="InterPro" id="IPR011104">
    <property type="entry name" value="Hpr_kin/Pase_C"/>
</dbReference>
<dbReference type="AlphaFoldDB" id="A0A6N8DN71"/>
<dbReference type="SUPFAM" id="SSF53795">
    <property type="entry name" value="PEP carboxykinase-like"/>
    <property type="match status" value="1"/>
</dbReference>
<evidence type="ECO:0000256" key="1">
    <source>
        <dbReference type="SAM" id="MobiDB-lite"/>
    </source>
</evidence>
<dbReference type="EMBL" id="WNKS01000004">
    <property type="protein sequence ID" value="MTV30611.1"/>
    <property type="molecule type" value="Genomic_DNA"/>
</dbReference>
<organism evidence="3 4">
    <name type="scientific">Rhodoblastus acidophilus</name>
    <name type="common">Rhodopseudomonas acidophila</name>
    <dbReference type="NCBI Taxonomy" id="1074"/>
    <lineage>
        <taxon>Bacteria</taxon>
        <taxon>Pseudomonadati</taxon>
        <taxon>Pseudomonadota</taxon>
        <taxon>Alphaproteobacteria</taxon>
        <taxon>Hyphomicrobiales</taxon>
        <taxon>Rhodoblastaceae</taxon>
        <taxon>Rhodoblastus</taxon>
    </lineage>
</organism>
<sequence>MAASVLNSACKQNRPLGGPTTEQGVTEHTEKPIYIHASAVALGESGVLIRGASGTGKSSLALALVDAWTIRGGFSSLVSDDRVAYTIVNGRAVLSAHPATAGLVEWRGLGLLSQPHEIKAVLKLIIDLEIGSADSGEPRLPNQSELCCDFNALKSLPRLRLPARETWRSAAAIMAFLHTLSTK</sequence>
<name>A0A6N8DN71_RHOAC</name>
<evidence type="ECO:0000259" key="2">
    <source>
        <dbReference type="Pfam" id="PF07475"/>
    </source>
</evidence>
<dbReference type="Gene3D" id="3.40.50.300">
    <property type="entry name" value="P-loop containing nucleotide triphosphate hydrolases"/>
    <property type="match status" value="1"/>
</dbReference>
<comment type="caution">
    <text evidence="3">The sequence shown here is derived from an EMBL/GenBank/DDBJ whole genome shotgun (WGS) entry which is preliminary data.</text>
</comment>
<dbReference type="GO" id="GO:0000155">
    <property type="term" value="F:phosphorelay sensor kinase activity"/>
    <property type="evidence" value="ECO:0007669"/>
    <property type="project" value="InterPro"/>
</dbReference>
<dbReference type="Pfam" id="PF07475">
    <property type="entry name" value="Hpr_kinase_C"/>
    <property type="match status" value="1"/>
</dbReference>
<dbReference type="CDD" id="cd01918">
    <property type="entry name" value="HprK_C"/>
    <property type="match status" value="1"/>
</dbReference>
<dbReference type="InterPro" id="IPR027417">
    <property type="entry name" value="P-loop_NTPase"/>
</dbReference>
<feature type="compositionally biased region" description="Polar residues" evidence="1">
    <location>
        <begin position="1"/>
        <end position="11"/>
    </location>
</feature>
<gene>
    <name evidence="3" type="ORF">GJ654_06335</name>
</gene>
<dbReference type="Proteomes" id="UP000439113">
    <property type="component" value="Unassembled WGS sequence"/>
</dbReference>